<comment type="caution">
    <text evidence="2">The sequence shown here is derived from an EMBL/GenBank/DDBJ whole genome shotgun (WGS) entry which is preliminary data.</text>
</comment>
<accession>A0A4Q1K1X9</accession>
<dbReference type="PANTHER" id="PTHR43303">
    <property type="entry name" value="NADPH DEHYDROGENASE C23G7.10C-RELATED"/>
    <property type="match status" value="1"/>
</dbReference>
<dbReference type="Pfam" id="PF00724">
    <property type="entry name" value="Oxidored_FMN"/>
    <property type="match status" value="1"/>
</dbReference>
<feature type="domain" description="NADH:flavin oxidoreductase/NADH oxidase N-terminal" evidence="1">
    <location>
        <begin position="408"/>
        <end position="736"/>
    </location>
</feature>
<dbReference type="GO" id="GO:0003959">
    <property type="term" value="F:NADPH dehydrogenase activity"/>
    <property type="evidence" value="ECO:0007669"/>
    <property type="project" value="InterPro"/>
</dbReference>
<name>A0A4Q1K1X9_9FLAO</name>
<dbReference type="CDD" id="cd02932">
    <property type="entry name" value="OYE_YqiM_FMN"/>
    <property type="match status" value="1"/>
</dbReference>
<sequence length="782" mass="87721">MKITVIGGGPGGLYFSILTKKALPDCQIDVYERNKPEDSFGFGVVFSDETLGEFLKRDMQSYELIRSEFAYWDDIIVARDGETVNIAGNGFCGCSRKTLLKLLHQRCQEEGVNLHFEQNVDDLEQFADSDIILASDGIASAIRTKYEKEFGTKIEMKKNRFVWLGSTKPLDAFTYFFRNTQHGLIVAHSYQYQEGMSTWIFECSEETWQKHGFEVTNEEDTITKIEAIFAAELDGHSLISNKSHWRQFPHVTNENWYHKNIVLLGDAKATAHYSIGSGTKLAMDSAIGLSDAVIANPTDVQAAFQQYDKSRRNTVEMIQYAALVSLDWFENMNRHNQHPFYQFAFGCMTRAKKVTFENLRLRDKSFTDKVLGEFLLASSASANNLKQNTFPEILEALPEALEGKSAAFTPFKLRDLQLQNRIVMTPMGQYSAQNGLVNDWHFQHYTSRAVGGLGLILTEMTAVSENGRITEGCAGIYNATQITAWKRINDFIHNNTQTKIGIQLGHSGRKGATKKPWEDSFTGSSWELLSASAIPFNENSKTPKEIAIADMDLVTSQFVQATKNADAAGFDMIELQAHHGFLLASFLSPLTNTRTDEFGGSIENRLKFPLRIFTEMRHAFPKEKPMSVRISASDWAQNGISEEDVITIATAFKNAGADIINVSTGNTVANQKPQTGRMWQTPFSDAVRNTVHVPTITTGYIQDIDQINTIILNGRADLVALGRPLLLDANFVRNAQAYEHFQATDIPNPYKMGISHLYPLKASERKQTEGMKIALKPKSNKK</sequence>
<dbReference type="InterPro" id="IPR001155">
    <property type="entry name" value="OxRdtase_FMN_N"/>
</dbReference>
<protein>
    <submittedName>
        <fullName evidence="2">Bifunctional salicylyl-CoA 5-hydroxylase/oxidoreductase</fullName>
    </submittedName>
</protein>
<dbReference type="EMBL" id="SBKO01000002">
    <property type="protein sequence ID" value="RXR18980.1"/>
    <property type="molecule type" value="Genomic_DNA"/>
</dbReference>
<dbReference type="Gene3D" id="3.30.9.20">
    <property type="match status" value="1"/>
</dbReference>
<dbReference type="RefSeq" id="WP_129435438.1">
    <property type="nucleotide sequence ID" value="NZ_SBKO01000002.1"/>
</dbReference>
<dbReference type="GO" id="GO:0050661">
    <property type="term" value="F:NADP binding"/>
    <property type="evidence" value="ECO:0007669"/>
    <property type="project" value="InterPro"/>
</dbReference>
<dbReference type="AlphaFoldDB" id="A0A4Q1K1X9"/>
<gene>
    <name evidence="2" type="ORF">EQG63_05930</name>
</gene>
<reference evidence="3" key="1">
    <citation type="submission" date="2019-01" db="EMBL/GenBank/DDBJ databases">
        <title>Cytophagaceae bacterium strain CAR-16.</title>
        <authorList>
            <person name="Chen W.-M."/>
        </authorList>
    </citation>
    <scope>NUCLEOTIDE SEQUENCE [LARGE SCALE GENOMIC DNA]</scope>
    <source>
        <strain evidence="3">LLJ-11</strain>
    </source>
</reference>
<dbReference type="GO" id="GO:0010181">
    <property type="term" value="F:FMN binding"/>
    <property type="evidence" value="ECO:0007669"/>
    <property type="project" value="InterPro"/>
</dbReference>
<dbReference type="Proteomes" id="UP000290283">
    <property type="component" value="Unassembled WGS sequence"/>
</dbReference>
<evidence type="ECO:0000313" key="3">
    <source>
        <dbReference type="Proteomes" id="UP000290283"/>
    </source>
</evidence>
<dbReference type="InterPro" id="IPR013785">
    <property type="entry name" value="Aldolase_TIM"/>
</dbReference>
<dbReference type="Gene3D" id="3.20.20.70">
    <property type="entry name" value="Aldolase class I"/>
    <property type="match status" value="1"/>
</dbReference>
<proteinExistence type="predicted"/>
<dbReference type="Gene3D" id="3.50.50.60">
    <property type="entry name" value="FAD/NAD(P)-binding domain"/>
    <property type="match status" value="1"/>
</dbReference>
<dbReference type="SUPFAM" id="SSF51905">
    <property type="entry name" value="FAD/NAD(P)-binding domain"/>
    <property type="match status" value="1"/>
</dbReference>
<dbReference type="SUPFAM" id="SSF51395">
    <property type="entry name" value="FMN-linked oxidoreductases"/>
    <property type="match status" value="1"/>
</dbReference>
<evidence type="ECO:0000259" key="1">
    <source>
        <dbReference type="Pfam" id="PF00724"/>
    </source>
</evidence>
<dbReference type="PANTHER" id="PTHR43303:SF3">
    <property type="entry name" value="BLR3436 PROTEIN"/>
    <property type="match status" value="1"/>
</dbReference>
<dbReference type="OrthoDB" id="9772736at2"/>
<dbReference type="InterPro" id="IPR044152">
    <property type="entry name" value="YqjM-like"/>
</dbReference>
<keyword evidence="3" id="KW-1185">Reference proteome</keyword>
<evidence type="ECO:0000313" key="2">
    <source>
        <dbReference type="EMBL" id="RXR18980.1"/>
    </source>
</evidence>
<dbReference type="InterPro" id="IPR036188">
    <property type="entry name" value="FAD/NAD-bd_sf"/>
</dbReference>
<organism evidence="2 3">
    <name type="scientific">Flavobacterium amnicola</name>
    <dbReference type="NCBI Taxonomy" id="2506422"/>
    <lineage>
        <taxon>Bacteria</taxon>
        <taxon>Pseudomonadati</taxon>
        <taxon>Bacteroidota</taxon>
        <taxon>Flavobacteriia</taxon>
        <taxon>Flavobacteriales</taxon>
        <taxon>Flavobacteriaceae</taxon>
        <taxon>Flavobacterium</taxon>
    </lineage>
</organism>